<sequence>MQSYLQYHALRGSIQEVAGPDIEKRVLDKDLPSSRDSPEPYSDSTVVGQVREHATQSFCTNGPKKPDSSNPRKSQEIVVVGWAGPDDPANPRNFSLARKIMTTLIVGAIALLVGAASATDSAVLPQASEEFHVSDVAESLSTGIYLIGYAFGAVVAAPFSEIFGRTIIYGSTLVLFAIFIMGSALAPNFGGQIVLRFFAGFFGSTPLVCAGGSIADLWDQMEKTYAFPIYAISGFGGPVLGPVLASYVAFGSLDNWRWADWISLIFAGLVLASVLFLMPETFGPVILKWKAQQIRNLTGDERYKAEFEISHRTFAMRMKVALIRPFVMATEPIIILMALYMTVLYIVQFTFLDGYTFIFKDVYGISQGLTNICFLGIYIGTLLPGLMIYPIYRITEKDLTKVQAQGRRDLDPEVRLWFGMLGGSISIPVSLLWMGWTDYSSVSVWSPLIASTLFGYGILSIFLTVYMYVIDSYEIYAASALTLVTFMRYLLSGVMTVVGIPFYKNVGTHWTLTIMACISALLVPLPYVFYKWGNVIRSYSKHAAVKV</sequence>
<proteinExistence type="predicted"/>
<evidence type="ECO:0000313" key="1">
    <source>
        <dbReference type="EMBL" id="KAK9233789.1"/>
    </source>
</evidence>
<protein>
    <submittedName>
        <fullName evidence="1">Major facilitator superfamily domain-containing protein</fullName>
    </submittedName>
</protein>
<accession>A0ACC3SRQ5</accession>
<reference evidence="2" key="1">
    <citation type="journal article" date="2024" name="Front. Bioeng. Biotechnol.">
        <title>Genome-scale model development and genomic sequencing of the oleaginous clade Lipomyces.</title>
        <authorList>
            <person name="Czajka J.J."/>
            <person name="Han Y."/>
            <person name="Kim J."/>
            <person name="Mondo S.J."/>
            <person name="Hofstad B.A."/>
            <person name="Robles A."/>
            <person name="Haridas S."/>
            <person name="Riley R."/>
            <person name="LaButti K."/>
            <person name="Pangilinan J."/>
            <person name="Andreopoulos W."/>
            <person name="Lipzen A."/>
            <person name="Yan J."/>
            <person name="Wang M."/>
            <person name="Ng V."/>
            <person name="Grigoriev I.V."/>
            <person name="Spatafora J.W."/>
            <person name="Magnuson J.K."/>
            <person name="Baker S.E."/>
            <person name="Pomraning K.R."/>
        </authorList>
    </citation>
    <scope>NUCLEOTIDE SEQUENCE [LARGE SCALE GENOMIC DNA]</scope>
    <source>
        <strain evidence="2">CBS 7786</strain>
    </source>
</reference>
<evidence type="ECO:0000313" key="2">
    <source>
        <dbReference type="Proteomes" id="UP001433508"/>
    </source>
</evidence>
<gene>
    <name evidence="1" type="ORF">V1525DRAFT_125867</name>
</gene>
<name>A0ACC3SRQ5_LIPKO</name>
<comment type="caution">
    <text evidence="1">The sequence shown here is derived from an EMBL/GenBank/DDBJ whole genome shotgun (WGS) entry which is preliminary data.</text>
</comment>
<organism evidence="1 2">
    <name type="scientific">Lipomyces kononenkoae</name>
    <name type="common">Yeast</name>
    <dbReference type="NCBI Taxonomy" id="34357"/>
    <lineage>
        <taxon>Eukaryota</taxon>
        <taxon>Fungi</taxon>
        <taxon>Dikarya</taxon>
        <taxon>Ascomycota</taxon>
        <taxon>Saccharomycotina</taxon>
        <taxon>Lipomycetes</taxon>
        <taxon>Lipomycetales</taxon>
        <taxon>Lipomycetaceae</taxon>
        <taxon>Lipomyces</taxon>
    </lineage>
</organism>
<dbReference type="EMBL" id="MU971595">
    <property type="protein sequence ID" value="KAK9233789.1"/>
    <property type="molecule type" value="Genomic_DNA"/>
</dbReference>
<dbReference type="Proteomes" id="UP001433508">
    <property type="component" value="Unassembled WGS sequence"/>
</dbReference>
<keyword evidence="2" id="KW-1185">Reference proteome</keyword>